<evidence type="ECO:0000256" key="5">
    <source>
        <dbReference type="ARBA" id="ARBA00023157"/>
    </source>
</evidence>
<evidence type="ECO:0000256" key="10">
    <source>
        <dbReference type="PIRSR" id="PIRSR000077-4"/>
    </source>
</evidence>
<keyword evidence="5 10" id="KW-1015">Disulfide bond</keyword>
<dbReference type="GO" id="GO:0045454">
    <property type="term" value="P:cell redox homeostasis"/>
    <property type="evidence" value="ECO:0007669"/>
    <property type="project" value="TreeGrafter"/>
</dbReference>
<dbReference type="CDD" id="cd02947">
    <property type="entry name" value="TRX_family"/>
    <property type="match status" value="1"/>
</dbReference>
<dbReference type="Gene3D" id="3.40.30.10">
    <property type="entry name" value="Glutaredoxin"/>
    <property type="match status" value="1"/>
</dbReference>
<comment type="similarity">
    <text evidence="1 8">Belongs to the thioredoxin family.</text>
</comment>
<dbReference type="PROSITE" id="PS51352">
    <property type="entry name" value="THIOREDOXIN_2"/>
    <property type="match status" value="1"/>
</dbReference>
<proteinExistence type="inferred from homology"/>
<dbReference type="Proteomes" id="UP000243688">
    <property type="component" value="Unassembled WGS sequence"/>
</dbReference>
<gene>
    <name evidence="12" type="ORF">BLM47_09975</name>
</gene>
<reference evidence="12 13" key="1">
    <citation type="submission" date="2016-12" db="EMBL/GenBank/DDBJ databases">
        <title>Candidatus Reconcilibacillus cellulovorans genome.</title>
        <authorList>
            <person name="Kolinko S."/>
            <person name="Wu Y.-W."/>
            <person name="Tachea F."/>
            <person name="Denzel E."/>
            <person name="Hiras J."/>
            <person name="Baecker N."/>
            <person name="Chan L.J."/>
            <person name="Eichorst S.A."/>
            <person name="Frey D."/>
            <person name="Adams P.D."/>
            <person name="Pray T."/>
            <person name="Tanjore D."/>
            <person name="Petzold C.J."/>
            <person name="Gladden J.M."/>
            <person name="Simmons B.A."/>
            <person name="Singer S.W."/>
        </authorList>
    </citation>
    <scope>NUCLEOTIDE SEQUENCE [LARGE SCALE GENOMIC DNA]</scope>
    <source>
        <strain evidence="12">JTherm</strain>
    </source>
</reference>
<dbReference type="GO" id="GO:0005829">
    <property type="term" value="C:cytosol"/>
    <property type="evidence" value="ECO:0007669"/>
    <property type="project" value="TreeGrafter"/>
</dbReference>
<dbReference type="FunFam" id="3.40.30.10:FF:000001">
    <property type="entry name" value="Thioredoxin"/>
    <property type="match status" value="1"/>
</dbReference>
<dbReference type="GO" id="GO:0015035">
    <property type="term" value="F:protein-disulfide reductase activity"/>
    <property type="evidence" value="ECO:0007669"/>
    <property type="project" value="UniProtKB-UniRule"/>
</dbReference>
<evidence type="ECO:0000313" key="12">
    <source>
        <dbReference type="EMBL" id="PDO09961.1"/>
    </source>
</evidence>
<feature type="site" description="Deprotonates C-terminal active site Cys" evidence="9">
    <location>
        <position position="24"/>
    </location>
</feature>
<evidence type="ECO:0000256" key="3">
    <source>
        <dbReference type="ARBA" id="ARBA00022448"/>
    </source>
</evidence>
<dbReference type="InterPro" id="IPR005746">
    <property type="entry name" value="Thioredoxin"/>
</dbReference>
<keyword evidence="4" id="KW-0249">Electron transport</keyword>
<dbReference type="PIRSF" id="PIRSF000077">
    <property type="entry name" value="Thioredoxin"/>
    <property type="match status" value="1"/>
</dbReference>
<dbReference type="EMBL" id="MOXJ01000023">
    <property type="protein sequence ID" value="PDO09961.1"/>
    <property type="molecule type" value="Genomic_DNA"/>
</dbReference>
<evidence type="ECO:0000256" key="8">
    <source>
        <dbReference type="PIRNR" id="PIRNR000077"/>
    </source>
</evidence>
<evidence type="ECO:0000256" key="9">
    <source>
        <dbReference type="PIRSR" id="PIRSR000077-1"/>
    </source>
</evidence>
<name>A0A2A6DYU5_9BACL</name>
<dbReference type="PRINTS" id="PR00421">
    <property type="entry name" value="THIOREDOXIN"/>
</dbReference>
<dbReference type="SUPFAM" id="SSF52833">
    <property type="entry name" value="Thioredoxin-like"/>
    <property type="match status" value="1"/>
</dbReference>
<evidence type="ECO:0000313" key="13">
    <source>
        <dbReference type="Proteomes" id="UP000243688"/>
    </source>
</evidence>
<feature type="disulfide bond" description="Redox-active" evidence="10">
    <location>
        <begin position="30"/>
        <end position="33"/>
    </location>
</feature>
<organism evidence="12 13">
    <name type="scientific">Candidatus Reconcilbacillus cellulovorans</name>
    <dbReference type="NCBI Taxonomy" id="1906605"/>
    <lineage>
        <taxon>Bacteria</taxon>
        <taxon>Bacillati</taxon>
        <taxon>Bacillota</taxon>
        <taxon>Bacilli</taxon>
        <taxon>Bacillales</taxon>
        <taxon>Paenibacillaceae</taxon>
        <taxon>Candidatus Reconcilbacillus</taxon>
    </lineage>
</organism>
<dbReference type="PROSITE" id="PS00194">
    <property type="entry name" value="THIOREDOXIN_1"/>
    <property type="match status" value="1"/>
</dbReference>
<dbReference type="Pfam" id="PF00085">
    <property type="entry name" value="Thioredoxin"/>
    <property type="match status" value="1"/>
</dbReference>
<evidence type="ECO:0000259" key="11">
    <source>
        <dbReference type="PROSITE" id="PS51352"/>
    </source>
</evidence>
<dbReference type="InterPro" id="IPR036249">
    <property type="entry name" value="Thioredoxin-like_sf"/>
</dbReference>
<feature type="domain" description="Thioredoxin" evidence="11">
    <location>
        <begin position="1"/>
        <end position="105"/>
    </location>
</feature>
<protein>
    <recommendedName>
        <fullName evidence="2 7">Thioredoxin</fullName>
    </recommendedName>
</protein>
<evidence type="ECO:0000256" key="7">
    <source>
        <dbReference type="NCBIfam" id="TIGR01068"/>
    </source>
</evidence>
<keyword evidence="6 10" id="KW-0676">Redox-active center</keyword>
<evidence type="ECO:0000256" key="2">
    <source>
        <dbReference type="ARBA" id="ARBA00020570"/>
    </source>
</evidence>
<evidence type="ECO:0000256" key="4">
    <source>
        <dbReference type="ARBA" id="ARBA00022982"/>
    </source>
</evidence>
<accession>A0A2A6DYU5</accession>
<keyword evidence="3" id="KW-0813">Transport</keyword>
<dbReference type="InterPro" id="IPR013766">
    <property type="entry name" value="Thioredoxin_domain"/>
</dbReference>
<feature type="site" description="Contributes to redox potential value" evidence="9">
    <location>
        <position position="31"/>
    </location>
</feature>
<dbReference type="AlphaFoldDB" id="A0A2A6DYU5"/>
<comment type="caution">
    <text evidence="12">The sequence shown here is derived from an EMBL/GenBank/DDBJ whole genome shotgun (WGS) entry which is preliminary data.</text>
</comment>
<feature type="active site" description="Nucleophile" evidence="9">
    <location>
        <position position="33"/>
    </location>
</feature>
<dbReference type="PANTHER" id="PTHR45663:SF11">
    <property type="entry name" value="GEO12009P1"/>
    <property type="match status" value="1"/>
</dbReference>
<feature type="active site" description="Nucleophile" evidence="9">
    <location>
        <position position="30"/>
    </location>
</feature>
<dbReference type="NCBIfam" id="TIGR01068">
    <property type="entry name" value="thioredoxin"/>
    <property type="match status" value="1"/>
</dbReference>
<dbReference type="PANTHER" id="PTHR45663">
    <property type="entry name" value="GEO12009P1"/>
    <property type="match status" value="1"/>
</dbReference>
<evidence type="ECO:0000256" key="1">
    <source>
        <dbReference type="ARBA" id="ARBA00008987"/>
    </source>
</evidence>
<dbReference type="InterPro" id="IPR017937">
    <property type="entry name" value="Thioredoxin_CS"/>
</dbReference>
<sequence>MAVMQATDATLDEVLRSNRLVLVDFWAPWCGPCRMIAPVLEQLAKEVEGQATVVKVNVDENPLSAMKYGIRSIPTLKVFRGGLEMETLVGVRPLRELKETLLAYA</sequence>
<feature type="site" description="Contributes to redox potential value" evidence="9">
    <location>
        <position position="32"/>
    </location>
</feature>
<evidence type="ECO:0000256" key="6">
    <source>
        <dbReference type="ARBA" id="ARBA00023284"/>
    </source>
</evidence>